<dbReference type="KEGG" id="lrs:PX52LOC_02472"/>
<dbReference type="Pfam" id="PF02397">
    <property type="entry name" value="Bac_transf"/>
    <property type="match status" value="1"/>
</dbReference>
<feature type="transmembrane region" description="Helical" evidence="2">
    <location>
        <begin position="40"/>
        <end position="59"/>
    </location>
</feature>
<protein>
    <submittedName>
        <fullName evidence="4">Putative glycosyltransferase</fullName>
    </submittedName>
</protein>
<keyword evidence="2" id="KW-0812">Transmembrane</keyword>
<reference evidence="5" key="1">
    <citation type="submission" date="2019-08" db="EMBL/GenBank/DDBJ databases">
        <title>Limnoglobus roseus gen. nov., sp. nov., a novel freshwater planctomycete with a giant genome from the family Gemmataceae.</title>
        <authorList>
            <person name="Kulichevskaya I.S."/>
            <person name="Naumoff D.G."/>
            <person name="Miroshnikov K."/>
            <person name="Ivanova A."/>
            <person name="Philippov D.A."/>
            <person name="Hakobyan A."/>
            <person name="Rijpstra I.C."/>
            <person name="Sinninghe Damste J.S."/>
            <person name="Liesack W."/>
            <person name="Dedysh S.N."/>
        </authorList>
    </citation>
    <scope>NUCLEOTIDE SEQUENCE [LARGE SCALE GENOMIC DNA]</scope>
    <source>
        <strain evidence="5">PX52</strain>
    </source>
</reference>
<dbReference type="PANTHER" id="PTHR30576:SF0">
    <property type="entry name" value="UNDECAPRENYL-PHOSPHATE N-ACETYLGALACTOSAMINYL 1-PHOSPHATE TRANSFERASE-RELATED"/>
    <property type="match status" value="1"/>
</dbReference>
<name>A0A5C1ABE3_9BACT</name>
<evidence type="ECO:0000256" key="2">
    <source>
        <dbReference type="SAM" id="Phobius"/>
    </source>
</evidence>
<sequence>MSELPKRDPTNRPWQSMLREAPLAQGWLASRTRAGLDRGTAVALLIATAPVIALTALLVRLTSRGPAFYVQTRVGRGGRLFRIYKLRTMGHNCEAHSGACWSKPGDTRITRLGRFLRATHLDELPQLWNVLRGDMSLVGPRPERPELIPYLAANVEGYVHRLAVRPGVTGLAQLWLPADTGLDSVRQKLAQDLHYVRTAGPWNDGVLILCTALKVFGGVSLWLCRSLGVAPAPDRDAPARVEDAAILGDIADLAVGSSVTRKLA</sequence>
<keyword evidence="5" id="KW-1185">Reference proteome</keyword>
<keyword evidence="2" id="KW-1133">Transmembrane helix</keyword>
<evidence type="ECO:0000313" key="4">
    <source>
        <dbReference type="EMBL" id="QEL15547.1"/>
    </source>
</evidence>
<gene>
    <name evidence="4" type="ORF">PX52LOC_02472</name>
</gene>
<dbReference type="RefSeq" id="WP_246173706.1">
    <property type="nucleotide sequence ID" value="NZ_CP042425.1"/>
</dbReference>
<evidence type="ECO:0000259" key="3">
    <source>
        <dbReference type="Pfam" id="PF02397"/>
    </source>
</evidence>
<organism evidence="4 5">
    <name type="scientific">Limnoglobus roseus</name>
    <dbReference type="NCBI Taxonomy" id="2598579"/>
    <lineage>
        <taxon>Bacteria</taxon>
        <taxon>Pseudomonadati</taxon>
        <taxon>Planctomycetota</taxon>
        <taxon>Planctomycetia</taxon>
        <taxon>Gemmatales</taxon>
        <taxon>Gemmataceae</taxon>
        <taxon>Limnoglobus</taxon>
    </lineage>
</organism>
<evidence type="ECO:0000256" key="1">
    <source>
        <dbReference type="ARBA" id="ARBA00006464"/>
    </source>
</evidence>
<dbReference type="EMBL" id="CP042425">
    <property type="protein sequence ID" value="QEL15547.1"/>
    <property type="molecule type" value="Genomic_DNA"/>
</dbReference>
<proteinExistence type="inferred from homology"/>
<evidence type="ECO:0000313" key="5">
    <source>
        <dbReference type="Proteomes" id="UP000324974"/>
    </source>
</evidence>
<keyword evidence="2" id="KW-0472">Membrane</keyword>
<comment type="similarity">
    <text evidence="1">Belongs to the bacterial sugar transferase family.</text>
</comment>
<dbReference type="GO" id="GO:0016780">
    <property type="term" value="F:phosphotransferase activity, for other substituted phosphate groups"/>
    <property type="evidence" value="ECO:0007669"/>
    <property type="project" value="TreeGrafter"/>
</dbReference>
<dbReference type="InterPro" id="IPR003362">
    <property type="entry name" value="Bact_transf"/>
</dbReference>
<accession>A0A5C1ABE3</accession>
<feature type="domain" description="Bacterial sugar transferase" evidence="3">
    <location>
        <begin position="36"/>
        <end position="216"/>
    </location>
</feature>
<dbReference type="PANTHER" id="PTHR30576">
    <property type="entry name" value="COLANIC BIOSYNTHESIS UDP-GLUCOSE LIPID CARRIER TRANSFERASE"/>
    <property type="match status" value="1"/>
</dbReference>
<dbReference type="Proteomes" id="UP000324974">
    <property type="component" value="Chromosome"/>
</dbReference>
<keyword evidence="4" id="KW-0808">Transferase</keyword>
<dbReference type="AlphaFoldDB" id="A0A5C1ABE3"/>